<proteinExistence type="predicted"/>
<feature type="chain" id="PRO_5042467561" evidence="1">
    <location>
        <begin position="18"/>
        <end position="259"/>
    </location>
</feature>
<evidence type="ECO:0000313" key="3">
    <source>
        <dbReference type="Proteomes" id="UP000694890"/>
    </source>
</evidence>
<protein>
    <submittedName>
        <fullName evidence="4">LOW QUALITY PROTEIN: neurocan core protein-like</fullName>
    </submittedName>
</protein>
<dbReference type="InterPro" id="IPR050111">
    <property type="entry name" value="C-type_lectin/snaclec_domain"/>
</dbReference>
<dbReference type="AlphaFoldDB" id="A0AAJ8B3G0"/>
<dbReference type="PRINTS" id="PR00356">
    <property type="entry name" value="ANTIFREEZEII"/>
</dbReference>
<feature type="domain" description="C-type lectin" evidence="2">
    <location>
        <begin position="134"/>
        <end position="253"/>
    </location>
</feature>
<dbReference type="Proteomes" id="UP000694890">
    <property type="component" value="Unplaced"/>
</dbReference>
<dbReference type="KEGG" id="lcf:108902415"/>
<dbReference type="SMART" id="SM00034">
    <property type="entry name" value="CLECT"/>
    <property type="match status" value="1"/>
</dbReference>
<accession>A0AAJ8B3G0</accession>
<dbReference type="Gene3D" id="3.10.100.10">
    <property type="entry name" value="Mannose-Binding Protein A, subunit A"/>
    <property type="match status" value="1"/>
</dbReference>
<reference evidence="4" key="1">
    <citation type="submission" date="2025-08" db="UniProtKB">
        <authorList>
            <consortium name="RefSeq"/>
        </authorList>
    </citation>
    <scope>IDENTIFICATION</scope>
    <source>
        <tissue evidence="4">Brain</tissue>
    </source>
</reference>
<dbReference type="InterPro" id="IPR016186">
    <property type="entry name" value="C-type_lectin-like/link_sf"/>
</dbReference>
<dbReference type="RefSeq" id="XP_050924517.1">
    <property type="nucleotide sequence ID" value="XM_051068560.1"/>
</dbReference>
<keyword evidence="1" id="KW-0732">Signal</keyword>
<dbReference type="Pfam" id="PF00059">
    <property type="entry name" value="Lectin_C"/>
    <property type="match status" value="1"/>
</dbReference>
<sequence length="259" mass="27510">MLTVSLLVCAVMALASADDNSTTSLVDVSVAEDNSTTSLDVNAAEDNSTTSLVDVSVAEDNSTTSLDVNAAEDNSTTSIVDVSVAEDNSTTSLDVNAAEDNSTTSLDVNAAEDDSTTSKKEEVAPSCEIGWSEFNGRCFLFVSTEMSWADAEKNCLHKKGHLASVHNEEEYKHIQAVVNAHTGGHPTTWVGGSDCQKEGIWLWSDGSSFEFNSWCEGEPDNFAGAESCLQINANESHCWNDFLCSVVLPSVCASVPQSS</sequence>
<feature type="signal peptide" evidence="1">
    <location>
        <begin position="1"/>
        <end position="17"/>
    </location>
</feature>
<dbReference type="SUPFAM" id="SSF56436">
    <property type="entry name" value="C-type lectin-like"/>
    <property type="match status" value="1"/>
</dbReference>
<evidence type="ECO:0000259" key="2">
    <source>
        <dbReference type="PROSITE" id="PS50041"/>
    </source>
</evidence>
<dbReference type="InterPro" id="IPR002353">
    <property type="entry name" value="AntifreezeII"/>
</dbReference>
<dbReference type="PANTHER" id="PTHR22803">
    <property type="entry name" value="MANNOSE, PHOSPHOLIPASE, LECTIN RECEPTOR RELATED"/>
    <property type="match status" value="1"/>
</dbReference>
<evidence type="ECO:0000313" key="4">
    <source>
        <dbReference type="RefSeq" id="XP_050924517.1"/>
    </source>
</evidence>
<organism evidence="3 4">
    <name type="scientific">Lates calcarifer</name>
    <name type="common">Barramundi</name>
    <name type="synonym">Holocentrus calcarifer</name>
    <dbReference type="NCBI Taxonomy" id="8187"/>
    <lineage>
        <taxon>Eukaryota</taxon>
        <taxon>Metazoa</taxon>
        <taxon>Chordata</taxon>
        <taxon>Craniata</taxon>
        <taxon>Vertebrata</taxon>
        <taxon>Euteleostomi</taxon>
        <taxon>Actinopterygii</taxon>
        <taxon>Neopterygii</taxon>
        <taxon>Teleostei</taxon>
        <taxon>Neoteleostei</taxon>
        <taxon>Acanthomorphata</taxon>
        <taxon>Carangaria</taxon>
        <taxon>Carangaria incertae sedis</taxon>
        <taxon>Centropomidae</taxon>
        <taxon>Lates</taxon>
    </lineage>
</organism>
<dbReference type="InterPro" id="IPR016187">
    <property type="entry name" value="CTDL_fold"/>
</dbReference>
<dbReference type="InterPro" id="IPR001304">
    <property type="entry name" value="C-type_lectin-like"/>
</dbReference>
<evidence type="ECO:0000256" key="1">
    <source>
        <dbReference type="SAM" id="SignalP"/>
    </source>
</evidence>
<dbReference type="PROSITE" id="PS50041">
    <property type="entry name" value="C_TYPE_LECTIN_2"/>
    <property type="match status" value="1"/>
</dbReference>
<gene>
    <name evidence="4" type="primary">LOC108902415</name>
</gene>
<dbReference type="GeneID" id="108902415"/>
<name>A0AAJ8B3G0_LATCA</name>